<organism evidence="1 2">
    <name type="scientific">Mangrovivirga halotolerans</name>
    <dbReference type="NCBI Taxonomy" id="2993936"/>
    <lineage>
        <taxon>Bacteria</taxon>
        <taxon>Pseudomonadati</taxon>
        <taxon>Bacteroidota</taxon>
        <taxon>Cytophagia</taxon>
        <taxon>Cytophagales</taxon>
        <taxon>Mangrovivirgaceae</taxon>
        <taxon>Mangrovivirga</taxon>
    </lineage>
</organism>
<dbReference type="RefSeq" id="WP_266057609.1">
    <property type="nucleotide sequence ID" value="NZ_JAPFQN010000007.1"/>
</dbReference>
<dbReference type="PANTHER" id="PTHR36451:SF1">
    <property type="entry name" value="OMEGA-HYDROXY-BETA-DIHYDROMENAQUINONE-9 SULFOTRANSFERASE STF3"/>
    <property type="match status" value="1"/>
</dbReference>
<sequence length="326" mass="38875">MASPFHLYEKIFFKLKLKKYQFSNPPIFIIGHWRSGTTHLHNLLARDPAASYFTTYQGVFPNNLKSKLIFKSFMRLSMPGKRPSDNVKLNVNYPQEDEFAVSNSGLESFYNFFYFPHLYKTFYESGVVFTEDEEAFHWLKGYEKLLKKAALNTGNGRLIVKNPVNTARIKYLEKYFKESKFIFIYRNPIIVFLSTRSFFYSLFPSLTLQEIDKEYINEIVIDLYKRLMDDYFQLKDEISENKIIEIKFEDLEKQPIEELKEIYSKFIQVDFKEIRPHFEAYLNSRKGYKKNEYSISSTELDEIVNHLKPYMEKLGYDIPENLKVLN</sequence>
<dbReference type="EMBL" id="JAPFQN010000007">
    <property type="protein sequence ID" value="MCX2745066.1"/>
    <property type="molecule type" value="Genomic_DNA"/>
</dbReference>
<proteinExistence type="predicted"/>
<accession>A0ABT3RTV2</accession>
<dbReference type="InterPro" id="IPR027417">
    <property type="entry name" value="P-loop_NTPase"/>
</dbReference>
<name>A0ABT3RTV2_9BACT</name>
<dbReference type="Proteomes" id="UP001209885">
    <property type="component" value="Unassembled WGS sequence"/>
</dbReference>
<dbReference type="SUPFAM" id="SSF52540">
    <property type="entry name" value="P-loop containing nucleoside triphosphate hydrolases"/>
    <property type="match status" value="1"/>
</dbReference>
<evidence type="ECO:0000313" key="1">
    <source>
        <dbReference type="EMBL" id="MCX2745066.1"/>
    </source>
</evidence>
<reference evidence="1 2" key="1">
    <citation type="submission" date="2022-11" db="EMBL/GenBank/DDBJ databases">
        <title>The characterization of three novel Bacteroidetes species and genomic analysis of their roles in tidal elemental geochemical cycles.</title>
        <authorList>
            <person name="Ma K."/>
        </authorList>
    </citation>
    <scope>NUCLEOTIDE SEQUENCE [LARGE SCALE GENOMIC DNA]</scope>
    <source>
        <strain evidence="1 2">M17</strain>
    </source>
</reference>
<evidence type="ECO:0000313" key="2">
    <source>
        <dbReference type="Proteomes" id="UP001209885"/>
    </source>
</evidence>
<dbReference type="Pfam" id="PF13469">
    <property type="entry name" value="Sulfotransfer_3"/>
    <property type="match status" value="1"/>
</dbReference>
<comment type="caution">
    <text evidence="1">The sequence shown here is derived from an EMBL/GenBank/DDBJ whole genome shotgun (WGS) entry which is preliminary data.</text>
</comment>
<dbReference type="Gene3D" id="3.40.50.300">
    <property type="entry name" value="P-loop containing nucleotide triphosphate hydrolases"/>
    <property type="match status" value="1"/>
</dbReference>
<dbReference type="InterPro" id="IPR052736">
    <property type="entry name" value="Stf3_sulfotransferase"/>
</dbReference>
<protein>
    <submittedName>
        <fullName evidence="1">Sulfotransferase</fullName>
    </submittedName>
</protein>
<gene>
    <name evidence="1" type="ORF">OO013_14395</name>
</gene>
<keyword evidence="2" id="KW-1185">Reference proteome</keyword>
<dbReference type="PANTHER" id="PTHR36451">
    <property type="entry name" value="PAPS-DEPENDENT SULFOTRANSFERASE STF3"/>
    <property type="match status" value="1"/>
</dbReference>